<evidence type="ECO:0000256" key="3">
    <source>
        <dbReference type="ARBA" id="ARBA00022989"/>
    </source>
</evidence>
<organism evidence="6 7">
    <name type="scientific">Hermetia illucens</name>
    <name type="common">Black soldier fly</name>
    <dbReference type="NCBI Taxonomy" id="343691"/>
    <lineage>
        <taxon>Eukaryota</taxon>
        <taxon>Metazoa</taxon>
        <taxon>Ecdysozoa</taxon>
        <taxon>Arthropoda</taxon>
        <taxon>Hexapoda</taxon>
        <taxon>Insecta</taxon>
        <taxon>Pterygota</taxon>
        <taxon>Neoptera</taxon>
        <taxon>Endopterygota</taxon>
        <taxon>Diptera</taxon>
        <taxon>Brachycera</taxon>
        <taxon>Stratiomyomorpha</taxon>
        <taxon>Stratiomyidae</taxon>
        <taxon>Hermetiinae</taxon>
        <taxon>Hermetia</taxon>
    </lineage>
</organism>
<dbReference type="EC" id="2.3.-.-" evidence="5"/>
<dbReference type="Proteomes" id="UP000594454">
    <property type="component" value="Chromosome 1"/>
</dbReference>
<dbReference type="FunCoup" id="A0A7R8UGN7">
    <property type="interactions" value="1201"/>
</dbReference>
<dbReference type="UniPathway" id="UPA00196"/>
<keyword evidence="5" id="KW-0337">GPI-anchor biosynthesis</keyword>
<keyword evidence="3 5" id="KW-1133">Transmembrane helix</keyword>
<dbReference type="Pfam" id="PF06423">
    <property type="entry name" value="GWT1"/>
    <property type="match status" value="1"/>
</dbReference>
<feature type="transmembrane region" description="Helical" evidence="5">
    <location>
        <begin position="241"/>
        <end position="259"/>
    </location>
</feature>
<reference evidence="6 7" key="1">
    <citation type="submission" date="2020-11" db="EMBL/GenBank/DDBJ databases">
        <authorList>
            <person name="Wallbank WR R."/>
            <person name="Pardo Diaz C."/>
            <person name="Kozak K."/>
            <person name="Martin S."/>
            <person name="Jiggins C."/>
            <person name="Moest M."/>
            <person name="Warren A I."/>
            <person name="Generalovic N T."/>
            <person name="Byers J.R.P. K."/>
            <person name="Montejo-Kovacevich G."/>
            <person name="Yen C E."/>
        </authorList>
    </citation>
    <scope>NUCLEOTIDE SEQUENCE [LARGE SCALE GENOMIC DNA]</scope>
</reference>
<dbReference type="PIRSF" id="PIRSF017321">
    <property type="entry name" value="GWT1"/>
    <property type="match status" value="1"/>
</dbReference>
<proteinExistence type="inferred from homology"/>
<dbReference type="GO" id="GO:0072659">
    <property type="term" value="P:protein localization to plasma membrane"/>
    <property type="evidence" value="ECO:0007669"/>
    <property type="project" value="TreeGrafter"/>
</dbReference>
<keyword evidence="5" id="KW-0012">Acyltransferase</keyword>
<feature type="transmembrane region" description="Helical" evidence="5">
    <location>
        <begin position="53"/>
        <end position="71"/>
    </location>
</feature>
<dbReference type="GO" id="GO:0032216">
    <property type="term" value="F:glucosaminyl-phosphatidylinositol O-acyltransferase activity"/>
    <property type="evidence" value="ECO:0007669"/>
    <property type="project" value="TreeGrafter"/>
</dbReference>
<dbReference type="OrthoDB" id="15270at2759"/>
<feature type="transmembrane region" description="Helical" evidence="5">
    <location>
        <begin position="305"/>
        <end position="326"/>
    </location>
</feature>
<dbReference type="PANTHER" id="PTHR20661">
    <property type="entry name" value="PHOSPHATIDYLINOSITOL-GLYCAN BIOSYNTHESIS CLASS W PROTEIN"/>
    <property type="match status" value="1"/>
</dbReference>
<feature type="transmembrane region" description="Helical" evidence="5">
    <location>
        <begin position="20"/>
        <end position="41"/>
    </location>
</feature>
<protein>
    <recommendedName>
        <fullName evidence="5">Phosphatidylinositol-glycan biosynthesis class W protein</fullName>
        <ecNumber evidence="5">2.3.-.-</ecNumber>
    </recommendedName>
</protein>
<evidence type="ECO:0000256" key="4">
    <source>
        <dbReference type="ARBA" id="ARBA00023136"/>
    </source>
</evidence>
<dbReference type="EMBL" id="LR899009">
    <property type="protein sequence ID" value="CAD7080229.1"/>
    <property type="molecule type" value="Genomic_DNA"/>
</dbReference>
<gene>
    <name evidence="6" type="ORF">HERILL_LOCUS3394</name>
</gene>
<name>A0A7R8UGN7_HERIL</name>
<feature type="transmembrane region" description="Helical" evidence="5">
    <location>
        <begin position="266"/>
        <end position="285"/>
    </location>
</feature>
<feature type="transmembrane region" description="Helical" evidence="5">
    <location>
        <begin position="410"/>
        <end position="432"/>
    </location>
</feature>
<comment type="similarity">
    <text evidence="5">Belongs to the PIGW family.</text>
</comment>
<dbReference type="InterPro" id="IPR009447">
    <property type="entry name" value="PIGW/GWT1"/>
</dbReference>
<comment type="function">
    <text evidence="5">A acetyltransferase, which acetylates the inositol ring of phosphatidylinositol during biosynthesis of GPI-anchor.</text>
</comment>
<keyword evidence="5" id="KW-0256">Endoplasmic reticulum</keyword>
<keyword evidence="5" id="KW-0808">Transferase</keyword>
<comment type="pathway">
    <text evidence="5">Glycolipid biosynthesis; glycosylphosphatidylinositol-anchor biosynthesis.</text>
</comment>
<sequence>MTRHLAAVSAGSKRNDRASGLYVFALIIPIVFTTTLCILLSLYGRAPSAARRFLTEIIILVFTVVFNVTVLSDHISSVLGILALLTVPAVLLSLRKWALEREDIEQGSPGEVGLLKRIRMKTSLVEITSKQPGYVTIFRSTVLLITVVCILAVDFKVFPDYSFKTHKYGFSLMDVGIGLFVCSIAVVCNKPPMGHFKSTRNLLRLLWNVFPFMALGIGRAVVIKQIHYNQAVTEYGEHWNAFLTLGFAKLIATLFASLVPHPKHLAYLAIAILGIHEFGLQFGLAEFVISSRTGRKSLLTANREGIVSTPGFVALQLAAMYLGYLLRPNKDSITVRELLNKILVFAFMSAVLWPVVFYINSHFGVSRRICNLGYVMWMLCISTTMSVFFMLMELLAAIMAQHKGRDQHWLYVPLIMQSINYNGLFFFLMANVLTGMVNMSLDTTAVDTGNSLLILTTYMFINCLVITIFYIKKVRIKFW</sequence>
<evidence type="ECO:0000313" key="7">
    <source>
        <dbReference type="Proteomes" id="UP000594454"/>
    </source>
</evidence>
<dbReference type="GO" id="GO:0006506">
    <property type="term" value="P:GPI anchor biosynthetic process"/>
    <property type="evidence" value="ECO:0007669"/>
    <property type="project" value="UniProtKB-UniPathway"/>
</dbReference>
<feature type="transmembrane region" description="Helical" evidence="5">
    <location>
        <begin position="77"/>
        <end position="94"/>
    </location>
</feature>
<feature type="transmembrane region" description="Helical" evidence="5">
    <location>
        <begin position="374"/>
        <end position="398"/>
    </location>
</feature>
<evidence type="ECO:0000256" key="1">
    <source>
        <dbReference type="ARBA" id="ARBA00004141"/>
    </source>
</evidence>
<evidence type="ECO:0000256" key="2">
    <source>
        <dbReference type="ARBA" id="ARBA00022692"/>
    </source>
</evidence>
<dbReference type="AlphaFoldDB" id="A0A7R8UGN7"/>
<accession>A0A7R8UGN7</accession>
<dbReference type="InParanoid" id="A0A7R8UGN7"/>
<feature type="transmembrane region" description="Helical" evidence="5">
    <location>
        <begin position="170"/>
        <end position="189"/>
    </location>
</feature>
<comment type="subcellular location">
    <subcellularLocation>
        <location evidence="5">Endoplasmic reticulum membrane</location>
        <topology evidence="5">Multi-pass membrane protein</topology>
    </subcellularLocation>
    <subcellularLocation>
        <location evidence="1">Membrane</location>
        <topology evidence="1">Multi-pass membrane protein</topology>
    </subcellularLocation>
</comment>
<dbReference type="GO" id="GO:0005789">
    <property type="term" value="C:endoplasmic reticulum membrane"/>
    <property type="evidence" value="ECO:0007669"/>
    <property type="project" value="UniProtKB-SubCell"/>
</dbReference>
<dbReference type="OMA" id="GLYVMQP"/>
<evidence type="ECO:0000313" key="6">
    <source>
        <dbReference type="EMBL" id="CAD7080229.1"/>
    </source>
</evidence>
<feature type="transmembrane region" description="Helical" evidence="5">
    <location>
        <begin position="452"/>
        <end position="471"/>
    </location>
</feature>
<feature type="transmembrane region" description="Helical" evidence="5">
    <location>
        <begin position="137"/>
        <end position="158"/>
    </location>
</feature>
<evidence type="ECO:0000256" key="5">
    <source>
        <dbReference type="RuleBase" id="RU280819"/>
    </source>
</evidence>
<dbReference type="PANTHER" id="PTHR20661:SF0">
    <property type="entry name" value="PHOSPHATIDYLINOSITOL-GLYCAN BIOSYNTHESIS CLASS W PROTEIN"/>
    <property type="match status" value="1"/>
</dbReference>
<feature type="transmembrane region" description="Helical" evidence="5">
    <location>
        <begin position="338"/>
        <end position="359"/>
    </location>
</feature>
<keyword evidence="4 5" id="KW-0472">Membrane</keyword>
<keyword evidence="7" id="KW-1185">Reference proteome</keyword>
<feature type="transmembrane region" description="Helical" evidence="5">
    <location>
        <begin position="201"/>
        <end position="221"/>
    </location>
</feature>
<keyword evidence="2 5" id="KW-0812">Transmembrane</keyword>